<sequence>MRRIPRATYFTALAAAGALVIGGAAIAAGDTTPESGSSGGAAPKAASSAFALADPDTVLGEDGKYVTYGTTVPAGSGERCEGAPTGELFVPVLVHGSGNDVGMTDCASGDAMPGGPGAWAEPGTAVWAPGAVRYGERYVMYYTASRKGTGNPGQKCIGRAVSDSARGPFTDAGEWACPPAGRWAIDPNPFVSDGTLYVTYRDDAITAGDETGISTVRTDAEGRAIWDTRRDALKSTDIAWDDKNISGSTHVVENPSMWKGTDGHWYLAYAGNNWDSDRYATGIADCGTTPVPDSRCTPVGEGVERPYFGYTGATGLNPLKGLPENHRGPGGMDVFSAADGSPRVVWHWWDGSTRFPMTGVLAQGANGFSVN</sequence>
<dbReference type="Proteomes" id="UP000481583">
    <property type="component" value="Unassembled WGS sequence"/>
</dbReference>
<comment type="caution">
    <text evidence="8">The sequence shown here is derived from an EMBL/GenBank/DDBJ whole genome shotgun (WGS) entry which is preliminary data.</text>
</comment>
<comment type="similarity">
    <text evidence="2 6">Belongs to the glycosyl hydrolase 43 family.</text>
</comment>
<evidence type="ECO:0000256" key="7">
    <source>
        <dbReference type="SAM" id="SignalP"/>
    </source>
</evidence>
<accession>A0A6G4U2J9</accession>
<dbReference type="InterPro" id="IPR006710">
    <property type="entry name" value="Glyco_hydro_43"/>
</dbReference>
<evidence type="ECO:0000313" key="8">
    <source>
        <dbReference type="EMBL" id="NGN66232.1"/>
    </source>
</evidence>
<dbReference type="InterPro" id="IPR050727">
    <property type="entry name" value="GH43_arabinanases"/>
</dbReference>
<organism evidence="8 9">
    <name type="scientific">Streptomyces coryli</name>
    <dbReference type="NCBI Taxonomy" id="1128680"/>
    <lineage>
        <taxon>Bacteria</taxon>
        <taxon>Bacillati</taxon>
        <taxon>Actinomycetota</taxon>
        <taxon>Actinomycetes</taxon>
        <taxon>Kitasatosporales</taxon>
        <taxon>Streptomycetaceae</taxon>
        <taxon>Streptomyces</taxon>
    </lineage>
</organism>
<dbReference type="SUPFAM" id="SSF75005">
    <property type="entry name" value="Arabinanase/levansucrase/invertase"/>
    <property type="match status" value="1"/>
</dbReference>
<reference evidence="8 9" key="1">
    <citation type="submission" date="2020-02" db="EMBL/GenBank/DDBJ databases">
        <title>Whole-genome analyses of novel actinobacteria.</title>
        <authorList>
            <person name="Sahin N."/>
        </authorList>
    </citation>
    <scope>NUCLEOTIDE SEQUENCE [LARGE SCALE GENOMIC DNA]</scope>
    <source>
        <strain evidence="8 9">A7024</strain>
    </source>
</reference>
<evidence type="ECO:0000256" key="3">
    <source>
        <dbReference type="ARBA" id="ARBA00022801"/>
    </source>
</evidence>
<dbReference type="Pfam" id="PF04616">
    <property type="entry name" value="Glyco_hydro_43"/>
    <property type="match status" value="1"/>
</dbReference>
<keyword evidence="4 6" id="KW-0326">Glycosidase</keyword>
<evidence type="ECO:0000256" key="1">
    <source>
        <dbReference type="ARBA" id="ARBA00004834"/>
    </source>
</evidence>
<dbReference type="EMBL" id="JAAKZV010000088">
    <property type="protein sequence ID" value="NGN66232.1"/>
    <property type="molecule type" value="Genomic_DNA"/>
</dbReference>
<keyword evidence="7" id="KW-0732">Signal</keyword>
<keyword evidence="3 6" id="KW-0378">Hydrolase</keyword>
<gene>
    <name evidence="8" type="ORF">G5C51_20320</name>
</gene>
<evidence type="ECO:0000256" key="4">
    <source>
        <dbReference type="ARBA" id="ARBA00023295"/>
    </source>
</evidence>
<feature type="chain" id="PRO_5026330643" evidence="7">
    <location>
        <begin position="28"/>
        <end position="371"/>
    </location>
</feature>
<evidence type="ECO:0000256" key="6">
    <source>
        <dbReference type="RuleBase" id="RU361187"/>
    </source>
</evidence>
<feature type="signal peptide" evidence="7">
    <location>
        <begin position="1"/>
        <end position="27"/>
    </location>
</feature>
<dbReference type="InterPro" id="IPR023296">
    <property type="entry name" value="Glyco_hydro_beta-prop_sf"/>
</dbReference>
<dbReference type="GO" id="GO:0004553">
    <property type="term" value="F:hydrolase activity, hydrolyzing O-glycosyl compounds"/>
    <property type="evidence" value="ECO:0007669"/>
    <property type="project" value="InterPro"/>
</dbReference>
<dbReference type="GO" id="GO:0005975">
    <property type="term" value="P:carbohydrate metabolic process"/>
    <property type="evidence" value="ECO:0007669"/>
    <property type="project" value="InterPro"/>
</dbReference>
<proteinExistence type="inferred from homology"/>
<dbReference type="Gene3D" id="2.115.10.20">
    <property type="entry name" value="Glycosyl hydrolase domain, family 43"/>
    <property type="match status" value="1"/>
</dbReference>
<comment type="pathway">
    <text evidence="1">Glycan metabolism; L-arabinan degradation.</text>
</comment>
<dbReference type="AlphaFoldDB" id="A0A6G4U2J9"/>
<evidence type="ECO:0000256" key="5">
    <source>
        <dbReference type="PIRSR" id="PIRSR606710-2"/>
    </source>
</evidence>
<evidence type="ECO:0000313" key="9">
    <source>
        <dbReference type="Proteomes" id="UP000481583"/>
    </source>
</evidence>
<evidence type="ECO:0000256" key="2">
    <source>
        <dbReference type="ARBA" id="ARBA00009865"/>
    </source>
</evidence>
<keyword evidence="9" id="KW-1185">Reference proteome</keyword>
<feature type="site" description="Important for catalytic activity, responsible for pKa modulation of the active site Glu and correct orientation of both the proton donor and substrate" evidence="5">
    <location>
        <position position="186"/>
    </location>
</feature>
<name>A0A6G4U2J9_9ACTN</name>
<dbReference type="PANTHER" id="PTHR43301">
    <property type="entry name" value="ARABINAN ENDO-1,5-ALPHA-L-ARABINOSIDASE"/>
    <property type="match status" value="1"/>
</dbReference>
<dbReference type="RefSeq" id="WP_165239415.1">
    <property type="nucleotide sequence ID" value="NZ_JAAKZV010000088.1"/>
</dbReference>
<protein>
    <submittedName>
        <fullName evidence="8">Family 43 glycosylhydrolase</fullName>
    </submittedName>
</protein>
<dbReference type="PANTHER" id="PTHR43301:SF3">
    <property type="entry name" value="ARABINAN ENDO-1,5-ALPHA-L-ARABINOSIDASE A-RELATED"/>
    <property type="match status" value="1"/>
</dbReference>